<keyword evidence="7 11" id="KW-0274">FAD</keyword>
<keyword evidence="6 11" id="KW-0479">Metal-binding</keyword>
<evidence type="ECO:0000256" key="7">
    <source>
        <dbReference type="ARBA" id="ARBA00022827"/>
    </source>
</evidence>
<gene>
    <name evidence="12" type="ORF">HEQ75_11845</name>
</gene>
<dbReference type="InterPro" id="IPR003374">
    <property type="entry name" value="ApbE-like_sf"/>
</dbReference>
<evidence type="ECO:0000256" key="11">
    <source>
        <dbReference type="PIRNR" id="PIRNR006268"/>
    </source>
</evidence>
<organism evidence="12 13">
    <name type="scientific">Falsiroseomonas selenitidurans</name>
    <dbReference type="NCBI Taxonomy" id="2716335"/>
    <lineage>
        <taxon>Bacteria</taxon>
        <taxon>Pseudomonadati</taxon>
        <taxon>Pseudomonadota</taxon>
        <taxon>Alphaproteobacteria</taxon>
        <taxon>Acetobacterales</taxon>
        <taxon>Roseomonadaceae</taxon>
        <taxon>Falsiroseomonas</taxon>
    </lineage>
</organism>
<evidence type="ECO:0000256" key="8">
    <source>
        <dbReference type="ARBA" id="ARBA00022842"/>
    </source>
</evidence>
<evidence type="ECO:0000256" key="3">
    <source>
        <dbReference type="ARBA" id="ARBA00016337"/>
    </source>
</evidence>
<keyword evidence="8 11" id="KW-0460">Magnesium</keyword>
<comment type="caution">
    <text evidence="12">The sequence shown here is derived from an EMBL/GenBank/DDBJ whole genome shotgun (WGS) entry which is preliminary data.</text>
</comment>
<keyword evidence="4 11" id="KW-0285">Flavoprotein</keyword>
<dbReference type="Gene3D" id="3.10.520.10">
    <property type="entry name" value="ApbE-like domains"/>
    <property type="match status" value="1"/>
</dbReference>
<comment type="similarity">
    <text evidence="11">Belongs to the ApbE family.</text>
</comment>
<dbReference type="Pfam" id="PF02424">
    <property type="entry name" value="ApbE"/>
    <property type="match status" value="1"/>
</dbReference>
<evidence type="ECO:0000256" key="2">
    <source>
        <dbReference type="ARBA" id="ARBA00011955"/>
    </source>
</evidence>
<evidence type="ECO:0000256" key="4">
    <source>
        <dbReference type="ARBA" id="ARBA00022630"/>
    </source>
</evidence>
<protein>
    <recommendedName>
        <fullName evidence="3 11">FAD:protein FMN transferase</fullName>
        <ecNumber evidence="2 11">2.7.1.180</ecNumber>
    </recommendedName>
    <alternativeName>
        <fullName evidence="9 11">Flavin transferase</fullName>
    </alternativeName>
</protein>
<keyword evidence="5 11" id="KW-0808">Transferase</keyword>
<dbReference type="Proteomes" id="UP000787635">
    <property type="component" value="Unassembled WGS sequence"/>
</dbReference>
<proteinExistence type="inferred from homology"/>
<evidence type="ECO:0000313" key="12">
    <source>
        <dbReference type="EMBL" id="NKC31551.1"/>
    </source>
</evidence>
<dbReference type="PIRSF" id="PIRSF006268">
    <property type="entry name" value="ApbE"/>
    <property type="match status" value="1"/>
</dbReference>
<evidence type="ECO:0000256" key="10">
    <source>
        <dbReference type="ARBA" id="ARBA00048540"/>
    </source>
</evidence>
<dbReference type="EMBL" id="JAAVNE010000016">
    <property type="protein sequence ID" value="NKC31551.1"/>
    <property type="molecule type" value="Genomic_DNA"/>
</dbReference>
<evidence type="ECO:0000256" key="9">
    <source>
        <dbReference type="ARBA" id="ARBA00031306"/>
    </source>
</evidence>
<evidence type="ECO:0000256" key="6">
    <source>
        <dbReference type="ARBA" id="ARBA00022723"/>
    </source>
</evidence>
<evidence type="ECO:0000256" key="5">
    <source>
        <dbReference type="ARBA" id="ARBA00022679"/>
    </source>
</evidence>
<sequence length="300" mass="30917">MGTVWSLLWVDPGRPDPRPLVEAALASVVQQMSAWEEGSDLCRFNRAPAGSWHALPGAFAMVLRAALAVAAATDGAFDPTLGRLVDLWGFGPNPPPWPAPPPAAALAAARGAAGWQRLRQDTEGRFLQPGGLAIDLNGIAKGHAVDRVAARLLDAGLTGFLLEIGGELRGEGVRPDGTPWWVALEGPPEAGAATELLVALHGLSVATSGDYRRGFSHGGRRYAHTLDPAEGVPLGASVAAVSVLAGDCLHADAWATALTVLGPEAGPAYAARHGLAARFLLRGPSGLAEVMSPALAAMLD</sequence>
<accession>A0ABX1E3G8</accession>
<comment type="cofactor">
    <cofactor evidence="1">
        <name>Mg(2+)</name>
        <dbReference type="ChEBI" id="CHEBI:18420"/>
    </cofactor>
</comment>
<dbReference type="GO" id="GO:0016740">
    <property type="term" value="F:transferase activity"/>
    <property type="evidence" value="ECO:0007669"/>
    <property type="project" value="UniProtKB-KW"/>
</dbReference>
<dbReference type="PANTHER" id="PTHR30040:SF2">
    <property type="entry name" value="FAD:PROTEIN FMN TRANSFERASE"/>
    <property type="match status" value="1"/>
</dbReference>
<evidence type="ECO:0000313" key="13">
    <source>
        <dbReference type="Proteomes" id="UP000787635"/>
    </source>
</evidence>
<evidence type="ECO:0000256" key="1">
    <source>
        <dbReference type="ARBA" id="ARBA00001946"/>
    </source>
</evidence>
<dbReference type="SUPFAM" id="SSF143631">
    <property type="entry name" value="ApbE-like"/>
    <property type="match status" value="1"/>
</dbReference>
<dbReference type="InterPro" id="IPR024932">
    <property type="entry name" value="ApbE"/>
</dbReference>
<dbReference type="EC" id="2.7.1.180" evidence="2 11"/>
<comment type="catalytic activity">
    <reaction evidence="10 11">
        <text>L-threonyl-[protein] + FAD = FMN-L-threonyl-[protein] + AMP + H(+)</text>
        <dbReference type="Rhea" id="RHEA:36847"/>
        <dbReference type="Rhea" id="RHEA-COMP:11060"/>
        <dbReference type="Rhea" id="RHEA-COMP:11061"/>
        <dbReference type="ChEBI" id="CHEBI:15378"/>
        <dbReference type="ChEBI" id="CHEBI:30013"/>
        <dbReference type="ChEBI" id="CHEBI:57692"/>
        <dbReference type="ChEBI" id="CHEBI:74257"/>
        <dbReference type="ChEBI" id="CHEBI:456215"/>
        <dbReference type="EC" id="2.7.1.180"/>
    </reaction>
</comment>
<reference evidence="12 13" key="1">
    <citation type="submission" date="2020-03" db="EMBL/GenBank/DDBJ databases">
        <title>Roseomonas selenitidurans sp. nov. isolated from urban soil.</title>
        <authorList>
            <person name="Liu H."/>
        </authorList>
    </citation>
    <scope>NUCLEOTIDE SEQUENCE [LARGE SCALE GENOMIC DNA]</scope>
    <source>
        <strain evidence="12 13">BU-1</strain>
    </source>
</reference>
<dbReference type="PANTHER" id="PTHR30040">
    <property type="entry name" value="THIAMINE BIOSYNTHESIS LIPOPROTEIN APBE"/>
    <property type="match status" value="1"/>
</dbReference>
<name>A0ABX1E3G8_9PROT</name>
<keyword evidence="13" id="KW-1185">Reference proteome</keyword>